<evidence type="ECO:0000259" key="3">
    <source>
        <dbReference type="Pfam" id="PF25917"/>
    </source>
</evidence>
<proteinExistence type="inferred from homology"/>
<gene>
    <name evidence="4" type="ORF">D8I35_16510</name>
</gene>
<dbReference type="Gene3D" id="1.10.287.470">
    <property type="entry name" value="Helix hairpin bin"/>
    <property type="match status" value="1"/>
</dbReference>
<sequence length="428" mass="45767">MPRRHRENLYPVPSQPSFADLPHSDMKKKLLWTLVLATLALLLWGGTRAWQRQRDHAVALAQDETARQSLRIRLAPDDITMAERRRMPLQVPASGSLRALESVSIRAQYGGQIQDLRLREGEPVRAGQVLFSIAAEDAAARLQQARQQAQAAQAEWQMAQRDADNSRALAGQGFISPTALANSEARQQAARANHQAALAGVEVARKGLGDSRATSPLDGVVARRHLQTGEVVSAGQAVLDIVDVRHFELQAEVSAQDALHVRASQPAQLQVEGLRAPLPAEVTRISPATQSGSRSVPVFLRVLPDVLDGGQAAAAPLRDGLFARGEITTGEVDAVLVPQTAIRTDRPLPYVLLLTEDRQRILHRTVQVGARMRAGGQVWVAVEGLADGTPILTGAAGLLSDGTLVQVDEPPAANSPIAAPAGAAAVQP</sequence>
<organism evidence="4 5">
    <name type="scientific">Corticibacter populi</name>
    <dbReference type="NCBI Taxonomy" id="1550736"/>
    <lineage>
        <taxon>Bacteria</taxon>
        <taxon>Pseudomonadati</taxon>
        <taxon>Pseudomonadota</taxon>
        <taxon>Betaproteobacteria</taxon>
        <taxon>Burkholderiales</taxon>
        <taxon>Comamonadaceae</taxon>
        <taxon>Corticibacter</taxon>
    </lineage>
</organism>
<reference evidence="4 5" key="1">
    <citation type="submission" date="2018-10" db="EMBL/GenBank/DDBJ databases">
        <title>Draft genome of Cortibacter populi DSM10536.</title>
        <authorList>
            <person name="Bernier A.-M."/>
            <person name="Bernard K."/>
        </authorList>
    </citation>
    <scope>NUCLEOTIDE SEQUENCE [LARGE SCALE GENOMIC DNA]</scope>
    <source>
        <strain evidence="4 5">DSM 105136</strain>
    </source>
</reference>
<protein>
    <submittedName>
        <fullName evidence="4">Efflux RND transporter periplasmic adaptor subunit</fullName>
    </submittedName>
</protein>
<evidence type="ECO:0000256" key="2">
    <source>
        <dbReference type="SAM" id="Coils"/>
    </source>
</evidence>
<comment type="caution">
    <text evidence="4">The sequence shown here is derived from an EMBL/GenBank/DDBJ whole genome shotgun (WGS) entry which is preliminary data.</text>
</comment>
<comment type="similarity">
    <text evidence="1">Belongs to the membrane fusion protein (MFP) (TC 8.A.1) family.</text>
</comment>
<dbReference type="InterPro" id="IPR006143">
    <property type="entry name" value="RND_pump_MFP"/>
</dbReference>
<dbReference type="Gene3D" id="2.40.30.170">
    <property type="match status" value="1"/>
</dbReference>
<dbReference type="SUPFAM" id="SSF111369">
    <property type="entry name" value="HlyD-like secretion proteins"/>
    <property type="match status" value="1"/>
</dbReference>
<feature type="coiled-coil region" evidence="2">
    <location>
        <begin position="132"/>
        <end position="162"/>
    </location>
</feature>
<evidence type="ECO:0000313" key="4">
    <source>
        <dbReference type="EMBL" id="RMX03482.1"/>
    </source>
</evidence>
<name>A0A3M6QM53_9BURK</name>
<dbReference type="NCBIfam" id="TIGR01730">
    <property type="entry name" value="RND_mfp"/>
    <property type="match status" value="1"/>
</dbReference>
<keyword evidence="2" id="KW-0175">Coiled coil</keyword>
<dbReference type="GO" id="GO:1990281">
    <property type="term" value="C:efflux pump complex"/>
    <property type="evidence" value="ECO:0007669"/>
    <property type="project" value="TreeGrafter"/>
</dbReference>
<dbReference type="AlphaFoldDB" id="A0A3M6QM53"/>
<dbReference type="GO" id="GO:0015562">
    <property type="term" value="F:efflux transmembrane transporter activity"/>
    <property type="evidence" value="ECO:0007669"/>
    <property type="project" value="TreeGrafter"/>
</dbReference>
<dbReference type="Gene3D" id="2.40.50.100">
    <property type="match status" value="1"/>
</dbReference>
<dbReference type="Pfam" id="PF25917">
    <property type="entry name" value="BSH_RND"/>
    <property type="match status" value="1"/>
</dbReference>
<dbReference type="EMBL" id="RDQO01000006">
    <property type="protein sequence ID" value="RMX03482.1"/>
    <property type="molecule type" value="Genomic_DNA"/>
</dbReference>
<dbReference type="PANTHER" id="PTHR30469:SF15">
    <property type="entry name" value="HLYD FAMILY OF SECRETION PROTEINS"/>
    <property type="match status" value="1"/>
</dbReference>
<accession>A0A3M6QM53</accession>
<dbReference type="PANTHER" id="PTHR30469">
    <property type="entry name" value="MULTIDRUG RESISTANCE PROTEIN MDTA"/>
    <property type="match status" value="1"/>
</dbReference>
<dbReference type="InterPro" id="IPR058625">
    <property type="entry name" value="MdtA-like_BSH"/>
</dbReference>
<evidence type="ECO:0000313" key="5">
    <source>
        <dbReference type="Proteomes" id="UP000278006"/>
    </source>
</evidence>
<dbReference type="Gene3D" id="2.40.420.20">
    <property type="match status" value="1"/>
</dbReference>
<dbReference type="Proteomes" id="UP000278006">
    <property type="component" value="Unassembled WGS sequence"/>
</dbReference>
<keyword evidence="5" id="KW-1185">Reference proteome</keyword>
<dbReference type="OrthoDB" id="5502471at2"/>
<evidence type="ECO:0000256" key="1">
    <source>
        <dbReference type="ARBA" id="ARBA00009477"/>
    </source>
</evidence>
<feature type="domain" description="Multidrug resistance protein MdtA-like barrel-sandwich hybrid" evidence="3">
    <location>
        <begin position="102"/>
        <end position="242"/>
    </location>
</feature>